<protein>
    <submittedName>
        <fullName evidence="2">Uncharacterized protein</fullName>
    </submittedName>
</protein>
<dbReference type="Proteomes" id="UP000030854">
    <property type="component" value="Unassembled WGS sequence"/>
</dbReference>
<name>A0A0B1P204_UNCNE</name>
<feature type="region of interest" description="Disordered" evidence="1">
    <location>
        <begin position="1"/>
        <end position="31"/>
    </location>
</feature>
<dbReference type="EMBL" id="JNVN01002999">
    <property type="protein sequence ID" value="KHJ31320.1"/>
    <property type="molecule type" value="Genomic_DNA"/>
</dbReference>
<evidence type="ECO:0000256" key="1">
    <source>
        <dbReference type="SAM" id="MobiDB-lite"/>
    </source>
</evidence>
<feature type="compositionally biased region" description="Low complexity" evidence="1">
    <location>
        <begin position="8"/>
        <end position="19"/>
    </location>
</feature>
<organism evidence="2 3">
    <name type="scientific">Uncinula necator</name>
    <name type="common">Grape powdery mildew</name>
    <dbReference type="NCBI Taxonomy" id="52586"/>
    <lineage>
        <taxon>Eukaryota</taxon>
        <taxon>Fungi</taxon>
        <taxon>Dikarya</taxon>
        <taxon>Ascomycota</taxon>
        <taxon>Pezizomycotina</taxon>
        <taxon>Leotiomycetes</taxon>
        <taxon>Erysiphales</taxon>
        <taxon>Erysiphaceae</taxon>
        <taxon>Erysiphe</taxon>
    </lineage>
</organism>
<sequence>MRYEVPHSSDTSSISNKSSYQSFSDSETMGNTYQGEDVNMVQDQSSGIVLLPPNLWSRDCLIYCPGILSEATRSNPNRVAELFATSVTSPTTLSSSEETVQLPSSLNMISRPAPPRITLYDGTPGNLRAFCSQIINQIQDPEGYFPSEISKVRFAYQCLGPGALVKMRSSFRCLEDPSAPSEINTLSQFIKALKQRCQDPALLEKASYAAETIYQGSMSFHDFITLFEDNMADSTYADLDKSQWKAMLKRRLSPELRRALLSAYNISNCDTTART</sequence>
<evidence type="ECO:0000313" key="2">
    <source>
        <dbReference type="EMBL" id="KHJ31320.1"/>
    </source>
</evidence>
<proteinExistence type="predicted"/>
<reference evidence="2 3" key="1">
    <citation type="journal article" date="2014" name="BMC Genomics">
        <title>Adaptive genomic structural variation in the grape powdery mildew pathogen, Erysiphe necator.</title>
        <authorList>
            <person name="Jones L."/>
            <person name="Riaz S."/>
            <person name="Morales-Cruz A."/>
            <person name="Amrine K.C."/>
            <person name="McGuire B."/>
            <person name="Gubler W.D."/>
            <person name="Walker M.A."/>
            <person name="Cantu D."/>
        </authorList>
    </citation>
    <scope>NUCLEOTIDE SEQUENCE [LARGE SCALE GENOMIC DNA]</scope>
    <source>
        <strain evidence="3">c</strain>
    </source>
</reference>
<dbReference type="AlphaFoldDB" id="A0A0B1P204"/>
<comment type="caution">
    <text evidence="2">The sequence shown here is derived from an EMBL/GenBank/DDBJ whole genome shotgun (WGS) entry which is preliminary data.</text>
</comment>
<evidence type="ECO:0000313" key="3">
    <source>
        <dbReference type="Proteomes" id="UP000030854"/>
    </source>
</evidence>
<keyword evidence="3" id="KW-1185">Reference proteome</keyword>
<gene>
    <name evidence="2" type="ORF">EV44_g3860</name>
</gene>
<dbReference type="HOGENOM" id="CLU_088336_0_0_1"/>
<feature type="compositionally biased region" description="Polar residues" evidence="1">
    <location>
        <begin position="20"/>
        <end position="31"/>
    </location>
</feature>
<accession>A0A0B1P204</accession>